<dbReference type="Gene3D" id="2.40.37.10">
    <property type="entry name" value="Lyase, Ornithine Decarboxylase, Chain A, domain 1"/>
    <property type="match status" value="1"/>
</dbReference>
<protein>
    <submittedName>
        <fullName evidence="4">Diaminopimelate decarboxylase</fullName>
    </submittedName>
</protein>
<dbReference type="EMBL" id="SMAL01000002">
    <property type="protein sequence ID" value="TCT16091.1"/>
    <property type="molecule type" value="Genomic_DNA"/>
</dbReference>
<comment type="cofactor">
    <cofactor evidence="1">
        <name>pyridoxal 5'-phosphate</name>
        <dbReference type="ChEBI" id="CHEBI:597326"/>
    </cofactor>
</comment>
<dbReference type="GO" id="GO:0008836">
    <property type="term" value="F:diaminopimelate decarboxylase activity"/>
    <property type="evidence" value="ECO:0007669"/>
    <property type="project" value="TreeGrafter"/>
</dbReference>
<comment type="caution">
    <text evidence="4">The sequence shown here is derived from an EMBL/GenBank/DDBJ whole genome shotgun (WGS) entry which is preliminary data.</text>
</comment>
<dbReference type="SUPFAM" id="SSF50621">
    <property type="entry name" value="Alanine racemase C-terminal domain-like"/>
    <property type="match status" value="1"/>
</dbReference>
<dbReference type="InterPro" id="IPR042152">
    <property type="entry name" value="Y4yA-like"/>
</dbReference>
<proteinExistence type="predicted"/>
<dbReference type="InterPro" id="IPR009006">
    <property type="entry name" value="Ala_racemase/Decarboxylase_C"/>
</dbReference>
<sequence>MQFTPYVNERIKKFLDEKETLISLVDGLGSPLNILFPEEIEKNIEGFKQVFQKHYVSGKIFYAHKTNKSNAIVKQASFEDVNIDVASEKELKSALNNGFTGERIEGTGPKNKNFIALGLKHNILFNIDNLQELEQMIELKKTRYFHTTKKVKVLLRFSGFQSESHKILSKDSRFGIPVSQLYDVLDFLNDHIKDFELLGFAFHLDTIEIKEKVIAIENSIIFFNIARDYGFDPKVLDIGGGFKVSYIEKESEWHKSISYLKESILGYKESVTWNGLSYGVQKDKGVLKGSLNIYNYYDNLTGPNYLDALLETRLPSFENRTIGTILSENMIELYIEPGKALVNQLGITVAKVNFIKESSKGETLIGLDAKRTDVVMADQELFIDPIVIYKNKITTTKDKDIGVYFIGNLCLESDLIYKHKVYLQEIPSIGDMIIFPNTAGYFMDFNATESIMQPIAKKVAVTNSQNGFQWYSDEIYNPVNVIN</sequence>
<evidence type="ECO:0000313" key="5">
    <source>
        <dbReference type="Proteomes" id="UP000294902"/>
    </source>
</evidence>
<dbReference type="Pfam" id="PF02784">
    <property type="entry name" value="Orn_Arg_deC_N"/>
    <property type="match status" value="1"/>
</dbReference>
<keyword evidence="5" id="KW-1185">Reference proteome</keyword>
<evidence type="ECO:0000256" key="1">
    <source>
        <dbReference type="ARBA" id="ARBA00001933"/>
    </source>
</evidence>
<feature type="domain" description="Orn/DAP/Arg decarboxylase 2 N-terminal" evidence="3">
    <location>
        <begin position="40"/>
        <end position="254"/>
    </location>
</feature>
<dbReference type="AlphaFoldDB" id="A0A4R3MP99"/>
<accession>A0A4R3MP99</accession>
<dbReference type="CDD" id="cd06842">
    <property type="entry name" value="PLPDE_III_Y4yA_like"/>
    <property type="match status" value="1"/>
</dbReference>
<dbReference type="InterPro" id="IPR022644">
    <property type="entry name" value="De-COase2_N"/>
</dbReference>
<reference evidence="4 5" key="1">
    <citation type="submission" date="2019-03" db="EMBL/GenBank/DDBJ databases">
        <title>Genomic Encyclopedia of Type Strains, Phase IV (KMG-IV): sequencing the most valuable type-strain genomes for metagenomic binning, comparative biology and taxonomic classification.</title>
        <authorList>
            <person name="Goeker M."/>
        </authorList>
    </citation>
    <scope>NUCLEOTIDE SEQUENCE [LARGE SCALE GENOMIC DNA]</scope>
    <source>
        <strain evidence="4 5">DSM 24629</strain>
    </source>
</reference>
<dbReference type="InterPro" id="IPR029066">
    <property type="entry name" value="PLP-binding_barrel"/>
</dbReference>
<evidence type="ECO:0000313" key="4">
    <source>
        <dbReference type="EMBL" id="TCT16091.1"/>
    </source>
</evidence>
<dbReference type="SUPFAM" id="SSF51419">
    <property type="entry name" value="PLP-binding barrel"/>
    <property type="match status" value="1"/>
</dbReference>
<dbReference type="PANTHER" id="PTHR43727:SF2">
    <property type="entry name" value="GROUP IV DECARBOXYLASE"/>
    <property type="match status" value="1"/>
</dbReference>
<evidence type="ECO:0000256" key="2">
    <source>
        <dbReference type="ARBA" id="ARBA00022898"/>
    </source>
</evidence>
<evidence type="ECO:0000259" key="3">
    <source>
        <dbReference type="Pfam" id="PF02784"/>
    </source>
</evidence>
<organism evidence="4 5">
    <name type="scientific">Natranaerovirga pectinivora</name>
    <dbReference type="NCBI Taxonomy" id="682400"/>
    <lineage>
        <taxon>Bacteria</taxon>
        <taxon>Bacillati</taxon>
        <taxon>Bacillota</taxon>
        <taxon>Clostridia</taxon>
        <taxon>Lachnospirales</taxon>
        <taxon>Natranaerovirgaceae</taxon>
        <taxon>Natranaerovirga</taxon>
    </lineage>
</organism>
<dbReference type="Gene3D" id="3.20.20.10">
    <property type="entry name" value="Alanine racemase"/>
    <property type="match status" value="1"/>
</dbReference>
<dbReference type="GO" id="GO:0009089">
    <property type="term" value="P:lysine biosynthetic process via diaminopimelate"/>
    <property type="evidence" value="ECO:0007669"/>
    <property type="project" value="TreeGrafter"/>
</dbReference>
<keyword evidence="2" id="KW-0663">Pyridoxal phosphate</keyword>
<dbReference type="PANTHER" id="PTHR43727">
    <property type="entry name" value="DIAMINOPIMELATE DECARBOXYLASE"/>
    <property type="match status" value="1"/>
</dbReference>
<dbReference type="Proteomes" id="UP000294902">
    <property type="component" value="Unassembled WGS sequence"/>
</dbReference>
<name>A0A4R3MP99_9FIRM</name>
<gene>
    <name evidence="4" type="ORF">EDC18_102107</name>
</gene>